<dbReference type="Proteomes" id="UP000193642">
    <property type="component" value="Unassembled WGS sequence"/>
</dbReference>
<comment type="caution">
    <text evidence="2">The sequence shown here is derived from an EMBL/GenBank/DDBJ whole genome shotgun (WGS) entry which is preliminary data.</text>
</comment>
<reference evidence="2 3" key="1">
    <citation type="submission" date="2016-07" db="EMBL/GenBank/DDBJ databases">
        <title>Pervasive Adenine N6-methylation of Active Genes in Fungi.</title>
        <authorList>
            <consortium name="DOE Joint Genome Institute"/>
            <person name="Mondo S.J."/>
            <person name="Dannebaum R.O."/>
            <person name="Kuo R.C."/>
            <person name="Labutti K."/>
            <person name="Haridas S."/>
            <person name="Kuo A."/>
            <person name="Salamov A."/>
            <person name="Ahrendt S.R."/>
            <person name="Lipzen A."/>
            <person name="Sullivan W."/>
            <person name="Andreopoulos W.B."/>
            <person name="Clum A."/>
            <person name="Lindquist E."/>
            <person name="Daum C."/>
            <person name="Ramamoorthy G.K."/>
            <person name="Gryganskyi A."/>
            <person name="Culley D."/>
            <person name="Magnuson J.K."/>
            <person name="James T.Y."/>
            <person name="O'Malley M.A."/>
            <person name="Stajich J.E."/>
            <person name="Spatafora J.W."/>
            <person name="Visel A."/>
            <person name="Grigoriev I.V."/>
        </authorList>
    </citation>
    <scope>NUCLEOTIDE SEQUENCE [LARGE SCALE GENOMIC DNA]</scope>
    <source>
        <strain evidence="2 3">JEL800</strain>
    </source>
</reference>
<evidence type="ECO:0000313" key="3">
    <source>
        <dbReference type="Proteomes" id="UP000193642"/>
    </source>
</evidence>
<name>A0A1Y2C5P4_9FUNG</name>
<feature type="compositionally biased region" description="Polar residues" evidence="1">
    <location>
        <begin position="32"/>
        <end position="50"/>
    </location>
</feature>
<evidence type="ECO:0000313" key="2">
    <source>
        <dbReference type="EMBL" id="ORY42194.1"/>
    </source>
</evidence>
<accession>A0A1Y2C5P4</accession>
<dbReference type="OrthoDB" id="10267950at2759"/>
<organism evidence="2 3">
    <name type="scientific">Rhizoclosmatium globosum</name>
    <dbReference type="NCBI Taxonomy" id="329046"/>
    <lineage>
        <taxon>Eukaryota</taxon>
        <taxon>Fungi</taxon>
        <taxon>Fungi incertae sedis</taxon>
        <taxon>Chytridiomycota</taxon>
        <taxon>Chytridiomycota incertae sedis</taxon>
        <taxon>Chytridiomycetes</taxon>
        <taxon>Chytridiales</taxon>
        <taxon>Chytriomycetaceae</taxon>
        <taxon>Rhizoclosmatium</taxon>
    </lineage>
</organism>
<feature type="region of interest" description="Disordered" evidence="1">
    <location>
        <begin position="32"/>
        <end position="112"/>
    </location>
</feature>
<gene>
    <name evidence="2" type="ORF">BCR33DRAFT_718393</name>
</gene>
<dbReference type="EMBL" id="MCGO01000029">
    <property type="protein sequence ID" value="ORY42194.1"/>
    <property type="molecule type" value="Genomic_DNA"/>
</dbReference>
<proteinExistence type="predicted"/>
<keyword evidence="3" id="KW-1185">Reference proteome</keyword>
<dbReference type="AlphaFoldDB" id="A0A1Y2C5P4"/>
<evidence type="ECO:0000256" key="1">
    <source>
        <dbReference type="SAM" id="MobiDB-lite"/>
    </source>
</evidence>
<sequence>MASSLASRLSTQFDKALSTGHLVFTPSTTVIIPSGNINVSESPVQRQPTHSKLHPVPNPPGPVSGKETHRRPHSRKEGTKETIQPVPRPRTRTLGRLNTPSPPQHPPQQVQRCQRTCHHYNESMGESIKPIECK</sequence>
<protein>
    <submittedName>
        <fullName evidence="2">Uncharacterized protein</fullName>
    </submittedName>
</protein>